<sequence>MGRKISQEALRKHKEESLKTLETYIDSLINDENPKIQSKADKLSFWLEHWTTFLSFESKFRSTSLRRYKRGEIIKVHLGYNIGSEEGGLHYCVVVEKNNSINSPVITVVPLTSVKPATDVEHLKPGCVYLGNELFTSLNSKIITTQKHLSSNIANAQERLEHLKQIAPSDYSSENFSELDSLQKDLANMRRESSLHSRMQTEINKMKKGSIALVGQITTISKIRIYDPKTNYDILSNVKLSNEMLDRIDNEIIKKFTGLKKI</sequence>
<dbReference type="EMBL" id="BK015351">
    <property type="protein sequence ID" value="DAE02741.1"/>
    <property type="molecule type" value="Genomic_DNA"/>
</dbReference>
<dbReference type="InterPro" id="IPR011067">
    <property type="entry name" value="Plasmid_toxin/cell-grow_inhib"/>
</dbReference>
<evidence type="ECO:0000313" key="1">
    <source>
        <dbReference type="EMBL" id="DAE02741.1"/>
    </source>
</evidence>
<reference evidence="1" key="1">
    <citation type="journal article" date="2021" name="Proc. Natl. Acad. Sci. U.S.A.">
        <title>A Catalog of Tens of Thousands of Viruses from Human Metagenomes Reveals Hidden Associations with Chronic Diseases.</title>
        <authorList>
            <person name="Tisza M.J."/>
            <person name="Buck C.B."/>
        </authorList>
    </citation>
    <scope>NUCLEOTIDE SEQUENCE</scope>
    <source>
        <strain evidence="1">Ct39g3</strain>
    </source>
</reference>
<dbReference type="Gene3D" id="2.30.30.110">
    <property type="match status" value="1"/>
</dbReference>
<proteinExistence type="predicted"/>
<dbReference type="GO" id="GO:0003677">
    <property type="term" value="F:DNA binding"/>
    <property type="evidence" value="ECO:0007669"/>
    <property type="project" value="InterPro"/>
</dbReference>
<accession>A0A8S5P815</accession>
<dbReference type="Pfam" id="PF02452">
    <property type="entry name" value="PemK_toxin"/>
    <property type="match status" value="1"/>
</dbReference>
<organism evidence="1">
    <name type="scientific">Siphoviridae sp. ct39g3</name>
    <dbReference type="NCBI Taxonomy" id="2825320"/>
    <lineage>
        <taxon>Viruses</taxon>
        <taxon>Duplodnaviria</taxon>
        <taxon>Heunggongvirae</taxon>
        <taxon>Uroviricota</taxon>
        <taxon>Caudoviricetes</taxon>
    </lineage>
</organism>
<protein>
    <submittedName>
        <fullName evidence="1">PemK-like protein</fullName>
    </submittedName>
</protein>
<dbReference type="InterPro" id="IPR003477">
    <property type="entry name" value="PemK-like"/>
</dbReference>
<name>A0A8S5P815_9CAUD</name>
<dbReference type="SUPFAM" id="SSF50118">
    <property type="entry name" value="Cell growth inhibitor/plasmid maintenance toxic component"/>
    <property type="match status" value="1"/>
</dbReference>